<dbReference type="InterPro" id="IPR000524">
    <property type="entry name" value="Tscrpt_reg_HTH_GntR"/>
</dbReference>
<dbReference type="GO" id="GO:0003700">
    <property type="term" value="F:DNA-binding transcription factor activity"/>
    <property type="evidence" value="ECO:0007669"/>
    <property type="project" value="InterPro"/>
</dbReference>
<dbReference type="NCBIfam" id="TIGR02325">
    <property type="entry name" value="C_P_lyase_phnF"/>
    <property type="match status" value="1"/>
</dbReference>
<reference evidence="6" key="1">
    <citation type="submission" date="2016-08" db="EMBL/GenBank/DDBJ databases">
        <authorList>
            <person name="Varghese N."/>
            <person name="Submissions Spin"/>
        </authorList>
    </citation>
    <scope>NUCLEOTIDE SEQUENCE [LARGE SCALE GENOMIC DNA]</scope>
    <source>
        <strain evidence="6">HAMBI 2971</strain>
    </source>
</reference>
<keyword evidence="3" id="KW-0804">Transcription</keyword>
<dbReference type="PANTHER" id="PTHR44846:SF1">
    <property type="entry name" value="MANNOSYL-D-GLYCERATE TRANSPORT_METABOLISM SYSTEM REPRESSOR MNGR-RELATED"/>
    <property type="match status" value="1"/>
</dbReference>
<dbReference type="GO" id="GO:0045892">
    <property type="term" value="P:negative regulation of DNA-templated transcription"/>
    <property type="evidence" value="ECO:0007669"/>
    <property type="project" value="TreeGrafter"/>
</dbReference>
<sequence length="244" mass="26865">MQTDGVNLWRQIAEALTQEIGEDVFAAGARLPSAPDLAVRFGVNRHTVLRALGHLQDEGLIRIERGRGAYVVHKAIPYSMGARTRFEENLYGLNKVPGRTLISLTDLPASKSIAAGLAIQIGEEATMATLLGDADGIPLSYGRNYFPKTRLPEIREVFRQAGADIEKRLSITACLAAVGITDFRRTSVRIRSRQPNAEEAKRLQISMTESVLELSVTNVDQNNVPVMYAVTCFSSSRVEFVMDM</sequence>
<dbReference type="PROSITE" id="PS50949">
    <property type="entry name" value="HTH_GNTR"/>
    <property type="match status" value="1"/>
</dbReference>
<dbReference type="SUPFAM" id="SSF64288">
    <property type="entry name" value="Chorismate lyase-like"/>
    <property type="match status" value="1"/>
</dbReference>
<dbReference type="Gene3D" id="3.40.1410.10">
    <property type="entry name" value="Chorismate lyase-like"/>
    <property type="match status" value="1"/>
</dbReference>
<dbReference type="Pfam" id="PF00392">
    <property type="entry name" value="GntR"/>
    <property type="match status" value="1"/>
</dbReference>
<evidence type="ECO:0000256" key="1">
    <source>
        <dbReference type="ARBA" id="ARBA00023015"/>
    </source>
</evidence>
<proteinExistence type="predicted"/>
<dbReference type="InterPro" id="IPR050679">
    <property type="entry name" value="Bact_HTH_transcr_reg"/>
</dbReference>
<dbReference type="AlphaFoldDB" id="A0A1C3X070"/>
<protein>
    <submittedName>
        <fullName evidence="5">GntR family transcriptional regulator, phosphonate transport system regulatory protein</fullName>
    </submittedName>
</protein>
<dbReference type="PRINTS" id="PR00035">
    <property type="entry name" value="HTHGNTR"/>
</dbReference>
<dbReference type="InterPro" id="IPR028978">
    <property type="entry name" value="Chorismate_lyase_/UTRA_dom_sf"/>
</dbReference>
<evidence type="ECO:0000313" key="6">
    <source>
        <dbReference type="Proteomes" id="UP000199435"/>
    </source>
</evidence>
<gene>
    <name evidence="5" type="ORF">GA0061102_104940</name>
</gene>
<keyword evidence="6" id="KW-1185">Reference proteome</keyword>
<dbReference type="Gene3D" id="1.10.10.10">
    <property type="entry name" value="Winged helix-like DNA-binding domain superfamily/Winged helix DNA-binding domain"/>
    <property type="match status" value="1"/>
</dbReference>
<dbReference type="SMART" id="SM00345">
    <property type="entry name" value="HTH_GNTR"/>
    <property type="match status" value="1"/>
</dbReference>
<dbReference type="Pfam" id="PF07702">
    <property type="entry name" value="UTRA"/>
    <property type="match status" value="1"/>
</dbReference>
<evidence type="ECO:0000313" key="5">
    <source>
        <dbReference type="EMBL" id="SCB45638.1"/>
    </source>
</evidence>
<evidence type="ECO:0000259" key="4">
    <source>
        <dbReference type="PROSITE" id="PS50949"/>
    </source>
</evidence>
<dbReference type="SMART" id="SM00866">
    <property type="entry name" value="UTRA"/>
    <property type="match status" value="1"/>
</dbReference>
<dbReference type="EMBL" id="FMAH01000049">
    <property type="protein sequence ID" value="SCB45638.1"/>
    <property type="molecule type" value="Genomic_DNA"/>
</dbReference>
<dbReference type="CDD" id="cd07377">
    <property type="entry name" value="WHTH_GntR"/>
    <property type="match status" value="1"/>
</dbReference>
<organism evidence="5 6">
    <name type="scientific">Rhizobium miluonense</name>
    <dbReference type="NCBI Taxonomy" id="411945"/>
    <lineage>
        <taxon>Bacteria</taxon>
        <taxon>Pseudomonadati</taxon>
        <taxon>Pseudomonadota</taxon>
        <taxon>Alphaproteobacteria</taxon>
        <taxon>Hyphomicrobiales</taxon>
        <taxon>Rhizobiaceae</taxon>
        <taxon>Rhizobium/Agrobacterium group</taxon>
        <taxon>Rhizobium</taxon>
    </lineage>
</organism>
<name>A0A1C3X070_9HYPH</name>
<dbReference type="RefSeq" id="WP_092855219.1">
    <property type="nucleotide sequence ID" value="NZ_FMAH01000049.1"/>
</dbReference>
<dbReference type="InterPro" id="IPR012702">
    <property type="entry name" value="CP_lyase_PhnF"/>
</dbReference>
<dbReference type="STRING" id="411945.GA0061102_104940"/>
<accession>A0A1C3X070</accession>
<evidence type="ECO:0000256" key="2">
    <source>
        <dbReference type="ARBA" id="ARBA00023125"/>
    </source>
</evidence>
<dbReference type="PANTHER" id="PTHR44846">
    <property type="entry name" value="MANNOSYL-D-GLYCERATE TRANSPORT/METABOLISM SYSTEM REPRESSOR MNGR-RELATED"/>
    <property type="match status" value="1"/>
</dbReference>
<dbReference type="InterPro" id="IPR036390">
    <property type="entry name" value="WH_DNA-bd_sf"/>
</dbReference>
<evidence type="ECO:0000256" key="3">
    <source>
        <dbReference type="ARBA" id="ARBA00023163"/>
    </source>
</evidence>
<keyword evidence="1" id="KW-0805">Transcription regulation</keyword>
<dbReference type="Proteomes" id="UP000199435">
    <property type="component" value="Unassembled WGS sequence"/>
</dbReference>
<dbReference type="GO" id="GO:0003677">
    <property type="term" value="F:DNA binding"/>
    <property type="evidence" value="ECO:0007669"/>
    <property type="project" value="UniProtKB-KW"/>
</dbReference>
<dbReference type="InterPro" id="IPR011663">
    <property type="entry name" value="UTRA"/>
</dbReference>
<feature type="domain" description="HTH gntR-type" evidence="4">
    <location>
        <begin position="6"/>
        <end position="74"/>
    </location>
</feature>
<dbReference type="OrthoDB" id="9794015at2"/>
<dbReference type="SUPFAM" id="SSF46785">
    <property type="entry name" value="Winged helix' DNA-binding domain"/>
    <property type="match status" value="1"/>
</dbReference>
<keyword evidence="2" id="KW-0238">DNA-binding</keyword>
<dbReference type="InterPro" id="IPR036388">
    <property type="entry name" value="WH-like_DNA-bd_sf"/>
</dbReference>